<keyword evidence="2" id="KW-1185">Reference proteome</keyword>
<gene>
    <name evidence="1" type="ORF">TIFTF001_002654</name>
</gene>
<reference evidence="1" key="1">
    <citation type="submission" date="2023-07" db="EMBL/GenBank/DDBJ databases">
        <title>draft genome sequence of fig (Ficus carica).</title>
        <authorList>
            <person name="Takahashi T."/>
            <person name="Nishimura K."/>
        </authorList>
    </citation>
    <scope>NUCLEOTIDE SEQUENCE</scope>
</reference>
<proteinExistence type="predicted"/>
<evidence type="ECO:0000313" key="1">
    <source>
        <dbReference type="EMBL" id="GMN30027.1"/>
    </source>
</evidence>
<dbReference type="EMBL" id="BTGU01000002">
    <property type="protein sequence ID" value="GMN30027.1"/>
    <property type="molecule type" value="Genomic_DNA"/>
</dbReference>
<dbReference type="Proteomes" id="UP001187192">
    <property type="component" value="Unassembled WGS sequence"/>
</dbReference>
<evidence type="ECO:0000313" key="2">
    <source>
        <dbReference type="Proteomes" id="UP001187192"/>
    </source>
</evidence>
<dbReference type="AlphaFoldDB" id="A0AA88CU56"/>
<organism evidence="1 2">
    <name type="scientific">Ficus carica</name>
    <name type="common">Common fig</name>
    <dbReference type="NCBI Taxonomy" id="3494"/>
    <lineage>
        <taxon>Eukaryota</taxon>
        <taxon>Viridiplantae</taxon>
        <taxon>Streptophyta</taxon>
        <taxon>Embryophyta</taxon>
        <taxon>Tracheophyta</taxon>
        <taxon>Spermatophyta</taxon>
        <taxon>Magnoliopsida</taxon>
        <taxon>eudicotyledons</taxon>
        <taxon>Gunneridae</taxon>
        <taxon>Pentapetalae</taxon>
        <taxon>rosids</taxon>
        <taxon>fabids</taxon>
        <taxon>Rosales</taxon>
        <taxon>Moraceae</taxon>
        <taxon>Ficeae</taxon>
        <taxon>Ficus</taxon>
    </lineage>
</organism>
<comment type="caution">
    <text evidence="1">The sequence shown here is derived from an EMBL/GenBank/DDBJ whole genome shotgun (WGS) entry which is preliminary data.</text>
</comment>
<accession>A0AA88CU56</accession>
<protein>
    <submittedName>
        <fullName evidence="1">Uncharacterized protein</fullName>
    </submittedName>
</protein>
<sequence>MHETENSAYNNVMNMFRSLLPERLASFAAQRHPSLRFSIPTVEGWQQDIGFAAEEGG</sequence>
<name>A0AA88CU56_FICCA</name>